<dbReference type="AlphaFoldDB" id="A0A1I7XIF8"/>
<dbReference type="Proteomes" id="UP000095283">
    <property type="component" value="Unplaced"/>
</dbReference>
<dbReference type="Pfam" id="PF10537">
    <property type="entry name" value="WAC_Acf1_DNA_bd"/>
    <property type="match status" value="1"/>
</dbReference>
<organism evidence="2 3">
    <name type="scientific">Heterorhabditis bacteriophora</name>
    <name type="common">Entomopathogenic nematode worm</name>
    <dbReference type="NCBI Taxonomy" id="37862"/>
    <lineage>
        <taxon>Eukaryota</taxon>
        <taxon>Metazoa</taxon>
        <taxon>Ecdysozoa</taxon>
        <taxon>Nematoda</taxon>
        <taxon>Chromadorea</taxon>
        <taxon>Rhabditida</taxon>
        <taxon>Rhabditina</taxon>
        <taxon>Rhabditomorpha</taxon>
        <taxon>Strongyloidea</taxon>
        <taxon>Heterorhabditidae</taxon>
        <taxon>Heterorhabditis</taxon>
    </lineage>
</organism>
<feature type="domain" description="WAC" evidence="1">
    <location>
        <begin position="44"/>
        <end position="119"/>
    </location>
</feature>
<accession>A0A1I7XIF8</accession>
<evidence type="ECO:0000313" key="2">
    <source>
        <dbReference type="Proteomes" id="UP000095283"/>
    </source>
</evidence>
<evidence type="ECO:0000259" key="1">
    <source>
        <dbReference type="Pfam" id="PF10537"/>
    </source>
</evidence>
<protein>
    <submittedName>
        <fullName evidence="3">WAC domain-containing protein</fullName>
    </submittedName>
</protein>
<dbReference type="InterPro" id="IPR013136">
    <property type="entry name" value="WSTF_Acf1_Cbp146"/>
</dbReference>
<sequence length="163" mass="18446">MPIGISGDCILIPNSSLMQKKLLGDISNVNELSSLQVSNDVFRKDNIWACRHKSSVYDLTFEEAMSQENAKLAELKQKIENVVIREVCNKVHHSTYTLDDLVESVENYLEDFFVKGEHVKFKPDKDTSTVVEIKGVEKRGGVVFYSIGFDGKEIGKIMCRDLK</sequence>
<evidence type="ECO:0000313" key="3">
    <source>
        <dbReference type="WBParaSite" id="Hba_17534"/>
    </source>
</evidence>
<name>A0A1I7XIF8_HETBA</name>
<reference evidence="3" key="1">
    <citation type="submission" date="2016-11" db="UniProtKB">
        <authorList>
            <consortium name="WormBaseParasite"/>
        </authorList>
    </citation>
    <scope>IDENTIFICATION</scope>
</reference>
<proteinExistence type="predicted"/>
<dbReference type="WBParaSite" id="Hba_17534">
    <property type="protein sequence ID" value="Hba_17534"/>
    <property type="gene ID" value="Hba_17534"/>
</dbReference>
<keyword evidence="2" id="KW-1185">Reference proteome</keyword>